<dbReference type="AlphaFoldDB" id="A0A4R5VWW3"/>
<proteinExistence type="predicted"/>
<comment type="caution">
    <text evidence="1">The sequence shown here is derived from an EMBL/GenBank/DDBJ whole genome shotgun (WGS) entry which is preliminary data.</text>
</comment>
<dbReference type="Proteomes" id="UP000294829">
    <property type="component" value="Unassembled WGS sequence"/>
</dbReference>
<evidence type="ECO:0000313" key="1">
    <source>
        <dbReference type="EMBL" id="TDK63567.1"/>
    </source>
</evidence>
<sequence length="94" mass="10434">MPVIEHETFNINWGRIRHEAFTVAQTEGVGAAIVRLRGLAEAITEVTGQSYTINLHHDPYDLKVTVSWTEWGEVQQTTPSVLMPIKGGAVCIMD</sequence>
<accession>A0A4R5VWW3</accession>
<dbReference type="EMBL" id="SMYL01000009">
    <property type="protein sequence ID" value="TDK63567.1"/>
    <property type="molecule type" value="Genomic_DNA"/>
</dbReference>
<name>A0A4R5VWW3_9BURK</name>
<reference evidence="1 2" key="1">
    <citation type="submission" date="2019-03" db="EMBL/GenBank/DDBJ databases">
        <title>Sapientia aquatica gen. nov., sp. nov., isolated from a crater lake.</title>
        <authorList>
            <person name="Felfoldi T."/>
            <person name="Szabo A."/>
            <person name="Toth E."/>
            <person name="Schumann P."/>
            <person name="Keki Z."/>
            <person name="Marialigeti K."/>
            <person name="Mathe I."/>
        </authorList>
    </citation>
    <scope>NUCLEOTIDE SEQUENCE [LARGE SCALE GENOMIC DNA]</scope>
    <source>
        <strain evidence="1 2">SA-152</strain>
    </source>
</reference>
<evidence type="ECO:0000313" key="2">
    <source>
        <dbReference type="Proteomes" id="UP000294829"/>
    </source>
</evidence>
<protein>
    <submittedName>
        <fullName evidence="1">Uncharacterized protein</fullName>
    </submittedName>
</protein>
<keyword evidence="2" id="KW-1185">Reference proteome</keyword>
<gene>
    <name evidence="1" type="ORF">E2I14_15310</name>
</gene>
<organism evidence="1 2">
    <name type="scientific">Sapientia aquatica</name>
    <dbReference type="NCBI Taxonomy" id="1549640"/>
    <lineage>
        <taxon>Bacteria</taxon>
        <taxon>Pseudomonadati</taxon>
        <taxon>Pseudomonadota</taxon>
        <taxon>Betaproteobacteria</taxon>
        <taxon>Burkholderiales</taxon>
        <taxon>Oxalobacteraceae</taxon>
        <taxon>Sapientia</taxon>
    </lineage>
</organism>